<dbReference type="Proteomes" id="UP000607653">
    <property type="component" value="Unassembled WGS sequence"/>
</dbReference>
<evidence type="ECO:0000313" key="2">
    <source>
        <dbReference type="Proteomes" id="UP000607653"/>
    </source>
</evidence>
<protein>
    <submittedName>
        <fullName evidence="1">Uncharacterized protein</fullName>
    </submittedName>
</protein>
<proteinExistence type="predicted"/>
<organism evidence="1 2">
    <name type="scientific">Nelumbo nucifera</name>
    <name type="common">Sacred lotus</name>
    <dbReference type="NCBI Taxonomy" id="4432"/>
    <lineage>
        <taxon>Eukaryota</taxon>
        <taxon>Viridiplantae</taxon>
        <taxon>Streptophyta</taxon>
        <taxon>Embryophyta</taxon>
        <taxon>Tracheophyta</taxon>
        <taxon>Spermatophyta</taxon>
        <taxon>Magnoliopsida</taxon>
        <taxon>Proteales</taxon>
        <taxon>Nelumbonaceae</taxon>
        <taxon>Nelumbo</taxon>
    </lineage>
</organism>
<evidence type="ECO:0000313" key="1">
    <source>
        <dbReference type="EMBL" id="DAD22658.1"/>
    </source>
</evidence>
<sequence length="48" mass="5658">MKKIERDGWKADETGRPCNLKGIFWVSFFESWWIRIALEISPGTTVEK</sequence>
<dbReference type="EMBL" id="DUZY01000001">
    <property type="protein sequence ID" value="DAD22658.1"/>
    <property type="molecule type" value="Genomic_DNA"/>
</dbReference>
<keyword evidence="2" id="KW-1185">Reference proteome</keyword>
<gene>
    <name evidence="1" type="ORF">HUJ06_024121</name>
</gene>
<dbReference type="AlphaFoldDB" id="A0A822XZ39"/>
<comment type="caution">
    <text evidence="1">The sequence shown here is derived from an EMBL/GenBank/DDBJ whole genome shotgun (WGS) entry which is preliminary data.</text>
</comment>
<accession>A0A822XZ39</accession>
<reference evidence="1 2" key="1">
    <citation type="journal article" date="2020" name="Mol. Biol. Evol.">
        <title>Distinct Expression and Methylation Patterns for Genes with Different Fates following a Single Whole-Genome Duplication in Flowering Plants.</title>
        <authorList>
            <person name="Shi T."/>
            <person name="Rahmani R.S."/>
            <person name="Gugger P.F."/>
            <person name="Wang M."/>
            <person name="Li H."/>
            <person name="Zhang Y."/>
            <person name="Li Z."/>
            <person name="Wang Q."/>
            <person name="Van de Peer Y."/>
            <person name="Marchal K."/>
            <person name="Chen J."/>
        </authorList>
    </citation>
    <scope>NUCLEOTIDE SEQUENCE [LARGE SCALE GENOMIC DNA]</scope>
    <source>
        <tissue evidence="1">Leaf</tissue>
    </source>
</reference>
<name>A0A822XZ39_NELNU</name>